<gene>
    <name evidence="1" type="ORF">X474_03005</name>
</gene>
<dbReference type="Gene3D" id="3.30.1330.40">
    <property type="entry name" value="RutC-like"/>
    <property type="match status" value="1"/>
</dbReference>
<dbReference type="InterPro" id="IPR006175">
    <property type="entry name" value="YjgF/YER057c/UK114"/>
</dbReference>
<evidence type="ECO:0000313" key="1">
    <source>
        <dbReference type="EMBL" id="KIX15633.1"/>
    </source>
</evidence>
<dbReference type="RefSeq" id="WP_044346569.1">
    <property type="nucleotide sequence ID" value="NZ_AZAC01000002.1"/>
</dbReference>
<dbReference type="SUPFAM" id="SSF55298">
    <property type="entry name" value="YjgF-like"/>
    <property type="match status" value="1"/>
</dbReference>
<protein>
    <submittedName>
        <fullName evidence="1">Endoribonuclease</fullName>
    </submittedName>
</protein>
<organism evidence="1 2">
    <name type="scientific">Dethiosulfatarculus sandiegensis</name>
    <dbReference type="NCBI Taxonomy" id="1429043"/>
    <lineage>
        <taxon>Bacteria</taxon>
        <taxon>Pseudomonadati</taxon>
        <taxon>Thermodesulfobacteriota</taxon>
        <taxon>Desulfarculia</taxon>
        <taxon>Desulfarculales</taxon>
        <taxon>Desulfarculaceae</taxon>
        <taxon>Dethiosulfatarculus</taxon>
    </lineage>
</organism>
<dbReference type="STRING" id="1429043.X474_03005"/>
<proteinExistence type="predicted"/>
<evidence type="ECO:0000313" key="2">
    <source>
        <dbReference type="Proteomes" id="UP000032233"/>
    </source>
</evidence>
<dbReference type="PANTHER" id="PTHR11803">
    <property type="entry name" value="2-IMINOBUTANOATE/2-IMINOPROPANOATE DEAMINASE RIDA"/>
    <property type="match status" value="1"/>
</dbReference>
<dbReference type="GO" id="GO:0019239">
    <property type="term" value="F:deaminase activity"/>
    <property type="evidence" value="ECO:0007669"/>
    <property type="project" value="TreeGrafter"/>
</dbReference>
<dbReference type="EMBL" id="AZAC01000002">
    <property type="protein sequence ID" value="KIX15633.1"/>
    <property type="molecule type" value="Genomic_DNA"/>
</dbReference>
<reference evidence="1 2" key="1">
    <citation type="submission" date="2013-11" db="EMBL/GenBank/DDBJ databases">
        <title>Metagenomic analysis of a methanogenic consortium involved in long chain n-alkane degradation.</title>
        <authorList>
            <person name="Davidova I.A."/>
            <person name="Callaghan A.V."/>
            <person name="Wawrik B."/>
            <person name="Pruitt S."/>
            <person name="Marks C."/>
            <person name="Duncan K.E."/>
            <person name="Suflita J.M."/>
        </authorList>
    </citation>
    <scope>NUCLEOTIDE SEQUENCE [LARGE SCALE GENOMIC DNA]</scope>
    <source>
        <strain evidence="1 2">SPR</strain>
    </source>
</reference>
<dbReference type="AlphaFoldDB" id="A0A0D2HZE6"/>
<dbReference type="InParanoid" id="A0A0D2HZE6"/>
<dbReference type="InterPro" id="IPR035959">
    <property type="entry name" value="RutC-like_sf"/>
</dbReference>
<dbReference type="GO" id="GO:0005829">
    <property type="term" value="C:cytosol"/>
    <property type="evidence" value="ECO:0007669"/>
    <property type="project" value="TreeGrafter"/>
</dbReference>
<accession>A0A0D2HZE6</accession>
<dbReference type="Pfam" id="PF01042">
    <property type="entry name" value="Ribonuc_L-PSP"/>
    <property type="match status" value="1"/>
</dbReference>
<sequence length="125" mass="13481">MKKEIIYTEKAPEPGHYSQAIRAAGLLFVSGQTAEDPETNRPVHGSAKEQIRIIMNNIKSILEEAGSGLSKVVRADIYLSSMDIKDEFSAAYIEYFPSGPPARNAVCAGGIDDGLDVEIEVIALA</sequence>
<dbReference type="PANTHER" id="PTHR11803:SF39">
    <property type="entry name" value="2-IMINOBUTANOATE_2-IMINOPROPANOATE DEAMINASE"/>
    <property type="match status" value="1"/>
</dbReference>
<comment type="caution">
    <text evidence="1">The sequence shown here is derived from an EMBL/GenBank/DDBJ whole genome shotgun (WGS) entry which is preliminary data.</text>
</comment>
<name>A0A0D2HZE6_9BACT</name>
<dbReference type="Proteomes" id="UP000032233">
    <property type="component" value="Unassembled WGS sequence"/>
</dbReference>
<keyword evidence="2" id="KW-1185">Reference proteome</keyword>
<dbReference type="CDD" id="cd00448">
    <property type="entry name" value="YjgF_YER057c_UK114_family"/>
    <property type="match status" value="1"/>
</dbReference>
<dbReference type="OrthoDB" id="9808943at2"/>